<comment type="caution">
    <text evidence="2">The sequence shown here is derived from an EMBL/GenBank/DDBJ whole genome shotgun (WGS) entry which is preliminary data.</text>
</comment>
<protein>
    <submittedName>
        <fullName evidence="2">Uncharacterized protein</fullName>
    </submittedName>
</protein>
<keyword evidence="3" id="KW-1185">Reference proteome</keyword>
<feature type="compositionally biased region" description="Low complexity" evidence="1">
    <location>
        <begin position="484"/>
        <end position="508"/>
    </location>
</feature>
<evidence type="ECO:0000313" key="3">
    <source>
        <dbReference type="Proteomes" id="UP001151760"/>
    </source>
</evidence>
<dbReference type="EMBL" id="BQNB010009676">
    <property type="protein sequence ID" value="GJS66821.1"/>
    <property type="molecule type" value="Genomic_DNA"/>
</dbReference>
<accession>A0ABQ4XNZ3</accession>
<organism evidence="2 3">
    <name type="scientific">Tanacetum coccineum</name>
    <dbReference type="NCBI Taxonomy" id="301880"/>
    <lineage>
        <taxon>Eukaryota</taxon>
        <taxon>Viridiplantae</taxon>
        <taxon>Streptophyta</taxon>
        <taxon>Embryophyta</taxon>
        <taxon>Tracheophyta</taxon>
        <taxon>Spermatophyta</taxon>
        <taxon>Magnoliopsida</taxon>
        <taxon>eudicotyledons</taxon>
        <taxon>Gunneridae</taxon>
        <taxon>Pentapetalae</taxon>
        <taxon>asterids</taxon>
        <taxon>campanulids</taxon>
        <taxon>Asterales</taxon>
        <taxon>Asteraceae</taxon>
        <taxon>Asteroideae</taxon>
        <taxon>Anthemideae</taxon>
        <taxon>Anthemidinae</taxon>
        <taxon>Tanacetum</taxon>
    </lineage>
</organism>
<dbReference type="Proteomes" id="UP001151760">
    <property type="component" value="Unassembled WGS sequence"/>
</dbReference>
<sequence>MGVSHNLRGDSKNCVPRSLHWRENFDSHTGNHPKDDFMPFETIRISHSTIGKRIPFELEEETFKPERRARKRINVFLFTMSAKDFIAIQTCELSEEEFNEFLALYSIPSSYHVILPKSNQTILDAPPRYKLTTFVVMCKAYGCEPTIELFRGTSSMLRMNRIYPFYPRNLLLPSSTEAMADSKGSPKCELFVVHPGSVAARMKNRKCKTRGGSSRPPVKRKLAPEFSNARATCAKTSASKDDRFLISFLGLSDVPELIDATACHLKISAIIPLAWKNHLDNHMDLKLLDLYDRCYARQAVVDNAMNKISQRERAQEEESDGLRAKCEAAMSDFEKNLPVIALRQKITTLSIEEVDDVRRDRIEVVLKVVLYAAIELIHSDELGSLVGKLVTYAIVYRRCKAFDQVASMKEPFDLTKVKGYRSSYKKEHNQAGNDLTIVTFPWLSKFVADPSAPVEVLLLKKPLSIQRPAPSKTQDLVAFSQKASPSSVPSSNTRSSSTDTSVVKLLSF</sequence>
<proteinExistence type="predicted"/>
<name>A0ABQ4XNZ3_9ASTR</name>
<gene>
    <name evidence="2" type="ORF">Tco_0681385</name>
</gene>
<evidence type="ECO:0000313" key="2">
    <source>
        <dbReference type="EMBL" id="GJS66821.1"/>
    </source>
</evidence>
<feature type="region of interest" description="Disordered" evidence="1">
    <location>
        <begin position="480"/>
        <end position="508"/>
    </location>
</feature>
<evidence type="ECO:0000256" key="1">
    <source>
        <dbReference type="SAM" id="MobiDB-lite"/>
    </source>
</evidence>
<reference evidence="2" key="1">
    <citation type="journal article" date="2022" name="Int. J. Mol. Sci.">
        <title>Draft Genome of Tanacetum Coccineum: Genomic Comparison of Closely Related Tanacetum-Family Plants.</title>
        <authorList>
            <person name="Yamashiro T."/>
            <person name="Shiraishi A."/>
            <person name="Nakayama K."/>
            <person name="Satake H."/>
        </authorList>
    </citation>
    <scope>NUCLEOTIDE SEQUENCE</scope>
</reference>
<reference evidence="2" key="2">
    <citation type="submission" date="2022-01" db="EMBL/GenBank/DDBJ databases">
        <authorList>
            <person name="Yamashiro T."/>
            <person name="Shiraishi A."/>
            <person name="Satake H."/>
            <person name="Nakayama K."/>
        </authorList>
    </citation>
    <scope>NUCLEOTIDE SEQUENCE</scope>
</reference>